<sequence>MYGEGGFDQEEPRRRSSVTAMVEEEQGGRTRTATASSKSITGAYTTYSADDRSDGGARLCDSVGGECGGGLAFDDVHSLFISGYRVEAVAVAVELMHTILLLPFLSPPPPGLPKDNVVDELMVSSVATATTMVIGLGEVDARATKAVEVLAVVTH</sequence>
<dbReference type="EMBL" id="CAMGYJ010000008">
    <property type="protein sequence ID" value="CAI0469467.1"/>
    <property type="molecule type" value="Genomic_DNA"/>
</dbReference>
<organism evidence="2 3">
    <name type="scientific">Linum tenue</name>
    <dbReference type="NCBI Taxonomy" id="586396"/>
    <lineage>
        <taxon>Eukaryota</taxon>
        <taxon>Viridiplantae</taxon>
        <taxon>Streptophyta</taxon>
        <taxon>Embryophyta</taxon>
        <taxon>Tracheophyta</taxon>
        <taxon>Spermatophyta</taxon>
        <taxon>Magnoliopsida</taxon>
        <taxon>eudicotyledons</taxon>
        <taxon>Gunneridae</taxon>
        <taxon>Pentapetalae</taxon>
        <taxon>rosids</taxon>
        <taxon>fabids</taxon>
        <taxon>Malpighiales</taxon>
        <taxon>Linaceae</taxon>
        <taxon>Linum</taxon>
    </lineage>
</organism>
<accession>A0AAV0PG13</accession>
<evidence type="ECO:0000313" key="3">
    <source>
        <dbReference type="Proteomes" id="UP001154282"/>
    </source>
</evidence>
<dbReference type="Proteomes" id="UP001154282">
    <property type="component" value="Unassembled WGS sequence"/>
</dbReference>
<protein>
    <submittedName>
        <fullName evidence="2">Uncharacterized protein</fullName>
    </submittedName>
</protein>
<evidence type="ECO:0000313" key="2">
    <source>
        <dbReference type="EMBL" id="CAI0469467.1"/>
    </source>
</evidence>
<dbReference type="AlphaFoldDB" id="A0AAV0PG13"/>
<evidence type="ECO:0000256" key="1">
    <source>
        <dbReference type="SAM" id="MobiDB-lite"/>
    </source>
</evidence>
<keyword evidence="3" id="KW-1185">Reference proteome</keyword>
<gene>
    <name evidence="2" type="ORF">LITE_LOCUS38179</name>
</gene>
<proteinExistence type="predicted"/>
<reference evidence="2" key="1">
    <citation type="submission" date="2022-08" db="EMBL/GenBank/DDBJ databases">
        <authorList>
            <person name="Gutierrez-Valencia J."/>
        </authorList>
    </citation>
    <scope>NUCLEOTIDE SEQUENCE</scope>
</reference>
<feature type="region of interest" description="Disordered" evidence="1">
    <location>
        <begin position="1"/>
        <end position="37"/>
    </location>
</feature>
<comment type="caution">
    <text evidence="2">The sequence shown here is derived from an EMBL/GenBank/DDBJ whole genome shotgun (WGS) entry which is preliminary data.</text>
</comment>
<name>A0AAV0PG13_9ROSI</name>